<dbReference type="InterPro" id="IPR036388">
    <property type="entry name" value="WH-like_DNA-bd_sf"/>
</dbReference>
<sequence>MSLSQQAFDRIQKAIVSGALDFGERLSEMQIAEALGMSKAPVRTAFFKLRDIRLVNIVPQAGTYVFSPTRADVFEMSTFRAVLETAGLRLSMAQRPSVVQSELEATVVAMEKAIADADWKAYETADMDFHQVFIRNSSNSYLPQAFDLTASAIKALRVRLQGGEGGYRKQSYDEHKLILHHVQSQDVDKATKTLEEHIMVINSSSLELPAAGTVRSKGRTRTFEAYRELFR</sequence>
<evidence type="ECO:0000313" key="5">
    <source>
        <dbReference type="EMBL" id="KUP90800.1"/>
    </source>
</evidence>
<feature type="domain" description="HTH gntR-type" evidence="4">
    <location>
        <begin position="1"/>
        <end position="68"/>
    </location>
</feature>
<dbReference type="EMBL" id="LPUY01000135">
    <property type="protein sequence ID" value="KUP90800.1"/>
    <property type="molecule type" value="Genomic_DNA"/>
</dbReference>
<dbReference type="Pfam" id="PF07729">
    <property type="entry name" value="FCD"/>
    <property type="match status" value="1"/>
</dbReference>
<dbReference type="PROSITE" id="PS50949">
    <property type="entry name" value="HTH_GNTR"/>
    <property type="match status" value="1"/>
</dbReference>
<dbReference type="SMART" id="SM00345">
    <property type="entry name" value="HTH_GNTR"/>
    <property type="match status" value="1"/>
</dbReference>
<dbReference type="PANTHER" id="PTHR43537:SF51">
    <property type="entry name" value="HTH-TYPE TRANSCRIPTIONAL REGULATOR LGOR-RELATED"/>
    <property type="match status" value="1"/>
</dbReference>
<evidence type="ECO:0000256" key="1">
    <source>
        <dbReference type="ARBA" id="ARBA00023015"/>
    </source>
</evidence>
<protein>
    <submittedName>
        <fullName evidence="5">Transcriptional regulator NanR</fullName>
    </submittedName>
</protein>
<evidence type="ECO:0000259" key="4">
    <source>
        <dbReference type="PROSITE" id="PS50949"/>
    </source>
</evidence>
<dbReference type="PANTHER" id="PTHR43537">
    <property type="entry name" value="TRANSCRIPTIONAL REGULATOR, GNTR FAMILY"/>
    <property type="match status" value="1"/>
</dbReference>
<dbReference type="InterPro" id="IPR011711">
    <property type="entry name" value="GntR_C"/>
</dbReference>
<dbReference type="InterPro" id="IPR000524">
    <property type="entry name" value="Tscrpt_reg_HTH_GntR"/>
</dbReference>
<keyword evidence="2" id="KW-0238">DNA-binding</keyword>
<name>A0A132BSS3_9RHOB</name>
<dbReference type="Gene3D" id="1.20.120.530">
    <property type="entry name" value="GntR ligand-binding domain-like"/>
    <property type="match status" value="1"/>
</dbReference>
<proteinExistence type="predicted"/>
<dbReference type="Proteomes" id="UP000068382">
    <property type="component" value="Unassembled WGS sequence"/>
</dbReference>
<keyword evidence="6" id="KW-1185">Reference proteome</keyword>
<dbReference type="Pfam" id="PF00392">
    <property type="entry name" value="GntR"/>
    <property type="match status" value="1"/>
</dbReference>
<keyword evidence="3" id="KW-0804">Transcription</keyword>
<dbReference type="AlphaFoldDB" id="A0A132BSS3"/>
<dbReference type="GO" id="GO:0003700">
    <property type="term" value="F:DNA-binding transcription factor activity"/>
    <property type="evidence" value="ECO:0007669"/>
    <property type="project" value="InterPro"/>
</dbReference>
<keyword evidence="1" id="KW-0805">Transcription regulation</keyword>
<dbReference type="RefSeq" id="WP_082705275.1">
    <property type="nucleotide sequence ID" value="NZ_LPUY01000135.1"/>
</dbReference>
<evidence type="ECO:0000256" key="2">
    <source>
        <dbReference type="ARBA" id="ARBA00023125"/>
    </source>
</evidence>
<dbReference type="InterPro" id="IPR036390">
    <property type="entry name" value="WH_DNA-bd_sf"/>
</dbReference>
<dbReference type="SUPFAM" id="SSF46785">
    <property type="entry name" value="Winged helix' DNA-binding domain"/>
    <property type="match status" value="1"/>
</dbReference>
<reference evidence="5 6" key="1">
    <citation type="submission" date="2015-12" db="EMBL/GenBank/DDBJ databases">
        <title>Genome sequence of the marine Rhodobacteraceae strain O3.65, Candidatus Tritonibacter horizontis.</title>
        <authorList>
            <person name="Poehlein A."/>
            <person name="Giebel H.A."/>
            <person name="Voget S."/>
            <person name="Brinkhoff T."/>
        </authorList>
    </citation>
    <scope>NUCLEOTIDE SEQUENCE [LARGE SCALE GENOMIC DNA]</scope>
    <source>
        <strain evidence="5 6">O3.65</strain>
    </source>
</reference>
<comment type="caution">
    <text evidence="5">The sequence shown here is derived from an EMBL/GenBank/DDBJ whole genome shotgun (WGS) entry which is preliminary data.</text>
</comment>
<evidence type="ECO:0000313" key="6">
    <source>
        <dbReference type="Proteomes" id="UP000068382"/>
    </source>
</evidence>
<dbReference type="PATRIC" id="fig|1768241.3.peg.4539"/>
<gene>
    <name evidence="5" type="ORF">TRIHO_43450</name>
</gene>
<dbReference type="InterPro" id="IPR008920">
    <property type="entry name" value="TF_FadR/GntR_C"/>
</dbReference>
<dbReference type="GO" id="GO:0003677">
    <property type="term" value="F:DNA binding"/>
    <property type="evidence" value="ECO:0007669"/>
    <property type="project" value="UniProtKB-KW"/>
</dbReference>
<accession>A0A132BSS3</accession>
<dbReference type="Gene3D" id="1.10.10.10">
    <property type="entry name" value="Winged helix-like DNA-binding domain superfamily/Winged helix DNA-binding domain"/>
    <property type="match status" value="1"/>
</dbReference>
<organism evidence="5 6">
    <name type="scientific">Tritonibacter horizontis</name>
    <dbReference type="NCBI Taxonomy" id="1768241"/>
    <lineage>
        <taxon>Bacteria</taxon>
        <taxon>Pseudomonadati</taxon>
        <taxon>Pseudomonadota</taxon>
        <taxon>Alphaproteobacteria</taxon>
        <taxon>Rhodobacterales</taxon>
        <taxon>Paracoccaceae</taxon>
        <taxon>Tritonibacter</taxon>
    </lineage>
</organism>
<dbReference type="OrthoDB" id="8155773at2"/>
<dbReference type="SMART" id="SM00895">
    <property type="entry name" value="FCD"/>
    <property type="match status" value="1"/>
</dbReference>
<dbReference type="SUPFAM" id="SSF48008">
    <property type="entry name" value="GntR ligand-binding domain-like"/>
    <property type="match status" value="1"/>
</dbReference>
<evidence type="ECO:0000256" key="3">
    <source>
        <dbReference type="ARBA" id="ARBA00023163"/>
    </source>
</evidence>